<evidence type="ECO:0000256" key="2">
    <source>
        <dbReference type="SAM" id="Phobius"/>
    </source>
</evidence>
<comment type="caution">
    <text evidence="3">The sequence shown here is derived from an EMBL/GenBank/DDBJ whole genome shotgun (WGS) entry which is preliminary data.</text>
</comment>
<gene>
    <name evidence="3" type="ORF">PPEP_a1697</name>
</gene>
<evidence type="ECO:0000313" key="3">
    <source>
        <dbReference type="EMBL" id="MBE0347281.1"/>
    </source>
</evidence>
<dbReference type="Proteomes" id="UP000660708">
    <property type="component" value="Unassembled WGS sequence"/>
</dbReference>
<keyword evidence="1" id="KW-0175">Coiled coil</keyword>
<sequence length="184" mass="20876">MKELTKYKHYLIFIVVILGATYITDPLWLLYQEQKETLALSKKRTEKAQALVANRDELEAKFSQLNQESSKANALLFSQVSEGEYKLAVQNTLEEILSNAGCTLNVVDWEEAAQVSAYVQSKSIKVDFSGSPLCLAKTVRLIESNTPALRIERYAYGARGWYGKFSERLEAELTVKSWRKVQGK</sequence>
<organism evidence="3 4">
    <name type="scientific">Pseudoalteromonas peptidolytica F12-50-A1</name>
    <dbReference type="NCBI Taxonomy" id="1315280"/>
    <lineage>
        <taxon>Bacteria</taxon>
        <taxon>Pseudomonadati</taxon>
        <taxon>Pseudomonadota</taxon>
        <taxon>Gammaproteobacteria</taxon>
        <taxon>Alteromonadales</taxon>
        <taxon>Pseudoalteromonadaceae</taxon>
        <taxon>Pseudoalteromonas</taxon>
    </lineage>
</organism>
<accession>A0A8I0T4C9</accession>
<name>A0A8I0T4C9_9GAMM</name>
<dbReference type="EMBL" id="AQHF01000026">
    <property type="protein sequence ID" value="MBE0347281.1"/>
    <property type="molecule type" value="Genomic_DNA"/>
</dbReference>
<feature type="coiled-coil region" evidence="1">
    <location>
        <begin position="48"/>
        <end position="75"/>
    </location>
</feature>
<protein>
    <submittedName>
        <fullName evidence="3">Uncharacterized protein</fullName>
    </submittedName>
</protein>
<dbReference type="RefSeq" id="WP_147389411.1">
    <property type="nucleotide sequence ID" value="NZ_AQHF01000026.1"/>
</dbReference>
<dbReference type="AlphaFoldDB" id="A0A8I0T4C9"/>
<keyword evidence="2" id="KW-1133">Transmembrane helix</keyword>
<feature type="transmembrane region" description="Helical" evidence="2">
    <location>
        <begin position="12"/>
        <end position="31"/>
    </location>
</feature>
<evidence type="ECO:0000256" key="1">
    <source>
        <dbReference type="SAM" id="Coils"/>
    </source>
</evidence>
<keyword evidence="2" id="KW-0472">Membrane</keyword>
<keyword evidence="2" id="KW-0812">Transmembrane</keyword>
<reference evidence="3 4" key="1">
    <citation type="submission" date="2015-06" db="EMBL/GenBank/DDBJ databases">
        <title>Genome sequence of Pseudoalteromonas peptidolytica.</title>
        <authorList>
            <person name="Xie B.-B."/>
            <person name="Rong J.-C."/>
            <person name="Qin Q.-L."/>
            <person name="Zhang Y.-Z."/>
        </authorList>
    </citation>
    <scope>NUCLEOTIDE SEQUENCE [LARGE SCALE GENOMIC DNA]</scope>
    <source>
        <strain evidence="3 4">F12-50-A1</strain>
    </source>
</reference>
<evidence type="ECO:0000313" key="4">
    <source>
        <dbReference type="Proteomes" id="UP000660708"/>
    </source>
</evidence>
<keyword evidence="4" id="KW-1185">Reference proteome</keyword>
<proteinExistence type="predicted"/>